<feature type="chain" id="PRO_5021788561" description="Acetyl xylan esterase (AXE1)" evidence="1">
    <location>
        <begin position="21"/>
        <end position="631"/>
    </location>
</feature>
<dbReference type="AlphaFoldDB" id="A0A517SFJ9"/>
<reference evidence="2 3" key="1">
    <citation type="submission" date="2019-02" db="EMBL/GenBank/DDBJ databases">
        <title>Deep-cultivation of Planctomycetes and their phenomic and genomic characterization uncovers novel biology.</title>
        <authorList>
            <person name="Wiegand S."/>
            <person name="Jogler M."/>
            <person name="Boedeker C."/>
            <person name="Pinto D."/>
            <person name="Vollmers J."/>
            <person name="Rivas-Marin E."/>
            <person name="Kohn T."/>
            <person name="Peeters S.H."/>
            <person name="Heuer A."/>
            <person name="Rast P."/>
            <person name="Oberbeckmann S."/>
            <person name="Bunk B."/>
            <person name="Jeske O."/>
            <person name="Meyerdierks A."/>
            <person name="Storesund J.E."/>
            <person name="Kallscheuer N."/>
            <person name="Luecker S."/>
            <person name="Lage O.M."/>
            <person name="Pohl T."/>
            <person name="Merkel B.J."/>
            <person name="Hornburger P."/>
            <person name="Mueller R.-W."/>
            <person name="Bruemmer F."/>
            <person name="Labrenz M."/>
            <person name="Spormann A.M."/>
            <person name="Op den Camp H."/>
            <person name="Overmann J."/>
            <person name="Amann R."/>
            <person name="Jetten M.S.M."/>
            <person name="Mascher T."/>
            <person name="Medema M.H."/>
            <person name="Devos D.P."/>
            <person name="Kaster A.-K."/>
            <person name="Ovreas L."/>
            <person name="Rohde M."/>
            <person name="Galperin M.Y."/>
            <person name="Jogler C."/>
        </authorList>
    </citation>
    <scope>NUCLEOTIDE SEQUENCE [LARGE SCALE GENOMIC DNA]</scope>
    <source>
        <strain evidence="2 3">Pan44</strain>
    </source>
</reference>
<gene>
    <name evidence="2" type="ORF">Pan44_29090</name>
</gene>
<dbReference type="PANTHER" id="PTHR22946:SF8">
    <property type="entry name" value="ACETYL XYLAN ESTERASE DOMAIN-CONTAINING PROTEIN"/>
    <property type="match status" value="1"/>
</dbReference>
<name>A0A517SFJ9_9PLAN</name>
<dbReference type="EMBL" id="CP036271">
    <property type="protein sequence ID" value="QDT54870.1"/>
    <property type="molecule type" value="Genomic_DNA"/>
</dbReference>
<evidence type="ECO:0000313" key="2">
    <source>
        <dbReference type="EMBL" id="QDT54870.1"/>
    </source>
</evidence>
<dbReference type="Proteomes" id="UP000315700">
    <property type="component" value="Chromosome"/>
</dbReference>
<dbReference type="InterPro" id="IPR029058">
    <property type="entry name" value="AB_hydrolase_fold"/>
</dbReference>
<sequence precursor="true">MIRPLVIAAAVLLLSTVVRGADPERIAASLREPILDREAMQRDMEKFCQSRVPLTPTPTDRDEWEAFIRKARRDTLEKVVFRGEAANWRQLPTRPEWLGEIDAGDYRIRKLRYEATPGMWVCGLLYEPKTLEGNVPVAMQVNGHDRDGKAAKYKQIRCINLVKRGILVLNLEWFNMGQLRQPEFDHYRLNQLDLCGTSGISCFYLAMSRGIDVLLAHPNADASRVTVSGLSGGGWQTIFISSLDERVTLCDPVAGYSSFRTRAVVRADLGDSEQTPTDLATTADYAVLTAMRAPRPTLLTFNDRDNCCFQSGNALPELLRAARPAFQLYGAGDKLEVHVNHVPGTHNFDRDNREALYRMIGRHFYPDAAFDPNEIECDSEIKSAEELNVELPDANAGFTTVARQLADAIPRDESLSDEILRTRLRQTLRYLPQEASAEHLSALSDGSVDVHRWKLRIGDAWTIPATEFVPEGATESALLLTDEGRAKSAGIIEKLLEKKVRVLAVDVLHIGESKLPSHDFLFGLLISAVGQRPLGVQAGQINAAAEWWSGQCGRPVRLHAVGPRSSLMAWCSAALGGKGVAGVQSEGGFASLREIIDRGLAIPDGPELFCFGLLQAMDVPQLKRLASDSGR</sequence>
<keyword evidence="3" id="KW-1185">Reference proteome</keyword>
<dbReference type="OrthoDB" id="244125at2"/>
<feature type="signal peptide" evidence="1">
    <location>
        <begin position="1"/>
        <end position="20"/>
    </location>
</feature>
<evidence type="ECO:0000313" key="3">
    <source>
        <dbReference type="Proteomes" id="UP000315700"/>
    </source>
</evidence>
<dbReference type="RefSeq" id="WP_145030688.1">
    <property type="nucleotide sequence ID" value="NZ_CP036271.1"/>
</dbReference>
<proteinExistence type="predicted"/>
<dbReference type="InterPro" id="IPR050261">
    <property type="entry name" value="FrsA_esterase"/>
</dbReference>
<evidence type="ECO:0008006" key="4">
    <source>
        <dbReference type="Google" id="ProtNLM"/>
    </source>
</evidence>
<keyword evidence="1" id="KW-0732">Signal</keyword>
<dbReference type="InParanoid" id="A0A517SFJ9"/>
<dbReference type="KEGG" id="ccos:Pan44_29090"/>
<accession>A0A517SFJ9</accession>
<dbReference type="SUPFAM" id="SSF53474">
    <property type="entry name" value="alpha/beta-Hydrolases"/>
    <property type="match status" value="1"/>
</dbReference>
<evidence type="ECO:0000256" key="1">
    <source>
        <dbReference type="SAM" id="SignalP"/>
    </source>
</evidence>
<dbReference type="Gene3D" id="3.40.50.1820">
    <property type="entry name" value="alpha/beta hydrolase"/>
    <property type="match status" value="1"/>
</dbReference>
<organism evidence="2 3">
    <name type="scientific">Caulifigura coniformis</name>
    <dbReference type="NCBI Taxonomy" id="2527983"/>
    <lineage>
        <taxon>Bacteria</taxon>
        <taxon>Pseudomonadati</taxon>
        <taxon>Planctomycetota</taxon>
        <taxon>Planctomycetia</taxon>
        <taxon>Planctomycetales</taxon>
        <taxon>Planctomycetaceae</taxon>
        <taxon>Caulifigura</taxon>
    </lineage>
</organism>
<protein>
    <recommendedName>
        <fullName evidence="4">Acetyl xylan esterase (AXE1)</fullName>
    </recommendedName>
</protein>
<dbReference type="PANTHER" id="PTHR22946">
    <property type="entry name" value="DIENELACTONE HYDROLASE DOMAIN-CONTAINING PROTEIN-RELATED"/>
    <property type="match status" value="1"/>
</dbReference>